<comment type="caution">
    <text evidence="1">The sequence shown here is derived from an EMBL/GenBank/DDBJ whole genome shotgun (WGS) entry which is preliminary data.</text>
</comment>
<name>A0A3S0C5F2_9FLAO</name>
<dbReference type="Pfam" id="PF11009">
    <property type="entry name" value="BrxC"/>
    <property type="match status" value="1"/>
</dbReference>
<proteinExistence type="predicted"/>
<reference evidence="1 2" key="1">
    <citation type="submission" date="2018-11" db="EMBL/GenBank/DDBJ databases">
        <title>Arenibacter aquaticus sp.nov., a marine bacterium isolated from surface seawater in the South China Sea.</title>
        <authorList>
            <person name="Guo J."/>
            <person name="Sun J."/>
        </authorList>
    </citation>
    <scope>NUCLEOTIDE SEQUENCE [LARGE SCALE GENOMIC DNA]</scope>
    <source>
        <strain evidence="1 2">GUO666</strain>
    </source>
</reference>
<dbReference type="EMBL" id="RQPJ01000019">
    <property type="protein sequence ID" value="RTE52506.1"/>
    <property type="molecule type" value="Genomic_DNA"/>
</dbReference>
<dbReference type="RefSeq" id="WP_126163330.1">
    <property type="nucleotide sequence ID" value="NZ_RQPJ01000019.1"/>
</dbReference>
<protein>
    <submittedName>
        <fullName evidence="1">Bacillithiol system redox-active protein YtxJ</fullName>
    </submittedName>
</protein>
<dbReference type="InterPro" id="IPR022551">
    <property type="entry name" value="BrxC"/>
</dbReference>
<dbReference type="AlphaFoldDB" id="A0A3S0C5F2"/>
<dbReference type="InterPro" id="IPR036249">
    <property type="entry name" value="Thioredoxin-like_sf"/>
</dbReference>
<evidence type="ECO:0000313" key="2">
    <source>
        <dbReference type="Proteomes" id="UP000267585"/>
    </source>
</evidence>
<dbReference type="SUPFAM" id="SSF52833">
    <property type="entry name" value="Thioredoxin-like"/>
    <property type="match status" value="1"/>
</dbReference>
<sequence>MGIFKTLFGKEKNEERKESSQVPWIPLTSVEQLGEIKEKSASKTQVIFKHSTTCGISSMVMNRFKESYDIPAASLDLYYLDLHTYRPVSNATSDEFGVVHESPQLLVIKNGEVVAHESHGAITQLELQKYI</sequence>
<gene>
    <name evidence="1" type="primary">ytxJ</name>
    <name evidence="1" type="ORF">EHW67_15665</name>
</gene>
<evidence type="ECO:0000313" key="1">
    <source>
        <dbReference type="EMBL" id="RTE52506.1"/>
    </source>
</evidence>
<dbReference type="Proteomes" id="UP000267585">
    <property type="component" value="Unassembled WGS sequence"/>
</dbReference>
<dbReference type="OrthoDB" id="677051at2"/>
<dbReference type="NCBIfam" id="TIGR04019">
    <property type="entry name" value="B_thiol_YtxJ"/>
    <property type="match status" value="1"/>
</dbReference>
<accession>A0A3S0C5F2</accession>
<organism evidence="1 2">
    <name type="scientific">Arenibacter aquaticus</name>
    <dbReference type="NCBI Taxonomy" id="2489054"/>
    <lineage>
        <taxon>Bacteria</taxon>
        <taxon>Pseudomonadati</taxon>
        <taxon>Bacteroidota</taxon>
        <taxon>Flavobacteriia</taxon>
        <taxon>Flavobacteriales</taxon>
        <taxon>Flavobacteriaceae</taxon>
        <taxon>Arenibacter</taxon>
    </lineage>
</organism>
<dbReference type="Gene3D" id="3.40.30.10">
    <property type="entry name" value="Glutaredoxin"/>
    <property type="match status" value="1"/>
</dbReference>
<keyword evidence="2" id="KW-1185">Reference proteome</keyword>